<dbReference type="EMBL" id="BFEA01000111">
    <property type="protein sequence ID" value="GBG69187.1"/>
    <property type="molecule type" value="Genomic_DNA"/>
</dbReference>
<gene>
    <name evidence="2" type="ORF">CBR_g3886</name>
</gene>
<comment type="caution">
    <text evidence="2">The sequence shown here is derived from an EMBL/GenBank/DDBJ whole genome shotgun (WGS) entry which is preliminary data.</text>
</comment>
<dbReference type="AlphaFoldDB" id="A0A388KGR2"/>
<proteinExistence type="predicted"/>
<dbReference type="Gramene" id="GBG69187">
    <property type="protein sequence ID" value="GBG69187"/>
    <property type="gene ID" value="CBR_g3886"/>
</dbReference>
<organism evidence="2 3">
    <name type="scientific">Chara braunii</name>
    <name type="common">Braun's stonewort</name>
    <dbReference type="NCBI Taxonomy" id="69332"/>
    <lineage>
        <taxon>Eukaryota</taxon>
        <taxon>Viridiplantae</taxon>
        <taxon>Streptophyta</taxon>
        <taxon>Charophyceae</taxon>
        <taxon>Charales</taxon>
        <taxon>Characeae</taxon>
        <taxon>Chara</taxon>
    </lineage>
</organism>
<evidence type="ECO:0000256" key="1">
    <source>
        <dbReference type="SAM" id="MobiDB-lite"/>
    </source>
</evidence>
<name>A0A388KGR2_CHABU</name>
<feature type="region of interest" description="Disordered" evidence="1">
    <location>
        <begin position="116"/>
        <end position="143"/>
    </location>
</feature>
<protein>
    <submittedName>
        <fullName evidence="2">Uncharacterized protein</fullName>
    </submittedName>
</protein>
<dbReference type="Proteomes" id="UP000265515">
    <property type="component" value="Unassembled WGS sequence"/>
</dbReference>
<accession>A0A388KGR2</accession>
<evidence type="ECO:0000313" key="3">
    <source>
        <dbReference type="Proteomes" id="UP000265515"/>
    </source>
</evidence>
<keyword evidence="3" id="KW-1185">Reference proteome</keyword>
<reference evidence="2 3" key="1">
    <citation type="journal article" date="2018" name="Cell">
        <title>The Chara Genome: Secondary Complexity and Implications for Plant Terrestrialization.</title>
        <authorList>
            <person name="Nishiyama T."/>
            <person name="Sakayama H."/>
            <person name="Vries J.D."/>
            <person name="Buschmann H."/>
            <person name="Saint-Marcoux D."/>
            <person name="Ullrich K.K."/>
            <person name="Haas F.B."/>
            <person name="Vanderstraeten L."/>
            <person name="Becker D."/>
            <person name="Lang D."/>
            <person name="Vosolsobe S."/>
            <person name="Rombauts S."/>
            <person name="Wilhelmsson P.K.I."/>
            <person name="Janitza P."/>
            <person name="Kern R."/>
            <person name="Heyl A."/>
            <person name="Rumpler F."/>
            <person name="Villalobos L.I.A.C."/>
            <person name="Clay J.M."/>
            <person name="Skokan R."/>
            <person name="Toyoda A."/>
            <person name="Suzuki Y."/>
            <person name="Kagoshima H."/>
            <person name="Schijlen E."/>
            <person name="Tajeshwar N."/>
            <person name="Catarino B."/>
            <person name="Hetherington A.J."/>
            <person name="Saltykova A."/>
            <person name="Bonnot C."/>
            <person name="Breuninger H."/>
            <person name="Symeonidi A."/>
            <person name="Radhakrishnan G.V."/>
            <person name="Van Nieuwerburgh F."/>
            <person name="Deforce D."/>
            <person name="Chang C."/>
            <person name="Karol K.G."/>
            <person name="Hedrich R."/>
            <person name="Ulvskov P."/>
            <person name="Glockner G."/>
            <person name="Delwiche C.F."/>
            <person name="Petrasek J."/>
            <person name="Van de Peer Y."/>
            <person name="Friml J."/>
            <person name="Beilby M."/>
            <person name="Dolan L."/>
            <person name="Kohara Y."/>
            <person name="Sugano S."/>
            <person name="Fujiyama A."/>
            <person name="Delaux P.-M."/>
            <person name="Quint M."/>
            <person name="TheiBen G."/>
            <person name="Hagemann M."/>
            <person name="Harholt J."/>
            <person name="Dunand C."/>
            <person name="Zachgo S."/>
            <person name="Langdale J."/>
            <person name="Maumus F."/>
            <person name="Straeten D.V.D."/>
            <person name="Gould S.B."/>
            <person name="Rensing S.A."/>
        </authorList>
    </citation>
    <scope>NUCLEOTIDE SEQUENCE [LARGE SCALE GENOMIC DNA]</scope>
    <source>
        <strain evidence="2 3">S276</strain>
    </source>
</reference>
<sequence>MEGGGEGGRAVLTPLELQAVAAAVSTVVLRCQQERALGRLKEQLHARRQRTLMQAPDDGPDYVATSEAVVQLCYALGRGVIPRATPRWWMKRRTGSCRSAIGQSSIHPVAVLGRSPFVSRDREQADETHVEEDNDEKQHDEEE</sequence>
<evidence type="ECO:0000313" key="2">
    <source>
        <dbReference type="EMBL" id="GBG69187.1"/>
    </source>
</evidence>
<feature type="compositionally biased region" description="Basic and acidic residues" evidence="1">
    <location>
        <begin position="119"/>
        <end position="128"/>
    </location>
</feature>